<dbReference type="InterPro" id="IPR008284">
    <property type="entry name" value="MoCF_biosynth_CS"/>
</dbReference>
<evidence type="ECO:0000256" key="1">
    <source>
        <dbReference type="ARBA" id="ARBA00002901"/>
    </source>
</evidence>
<dbReference type="InterPro" id="IPR005110">
    <property type="entry name" value="MoeA_linker/N"/>
</dbReference>
<dbReference type="SUPFAM" id="SSF63882">
    <property type="entry name" value="MoeA N-terminal region -like"/>
    <property type="match status" value="1"/>
</dbReference>
<dbReference type="InterPro" id="IPR036135">
    <property type="entry name" value="MoeA_linker/N_sf"/>
</dbReference>
<gene>
    <name evidence="8" type="primary">glp</name>
    <name evidence="8" type="ORF">ACFSGJ_18660</name>
</gene>
<dbReference type="NCBIfam" id="NF045515">
    <property type="entry name" value="Glp_gephyrin"/>
    <property type="match status" value="1"/>
</dbReference>
<evidence type="ECO:0000256" key="3">
    <source>
        <dbReference type="ARBA" id="ARBA00010763"/>
    </source>
</evidence>
<keyword evidence="6" id="KW-0808">Transferase</keyword>
<evidence type="ECO:0000313" key="9">
    <source>
        <dbReference type="Proteomes" id="UP001597353"/>
    </source>
</evidence>
<comment type="function">
    <text evidence="1 6">Catalyzes the insertion of molybdate into adenylated molybdopterin with the concomitant release of AMP.</text>
</comment>
<keyword evidence="6" id="KW-0479">Metal-binding</keyword>
<evidence type="ECO:0000259" key="7">
    <source>
        <dbReference type="SMART" id="SM00852"/>
    </source>
</evidence>
<reference evidence="9" key="1">
    <citation type="journal article" date="2019" name="Int. J. Syst. Evol. Microbiol.">
        <title>The Global Catalogue of Microorganisms (GCM) 10K type strain sequencing project: providing services to taxonomists for standard genome sequencing and annotation.</title>
        <authorList>
            <consortium name="The Broad Institute Genomics Platform"/>
            <consortium name="The Broad Institute Genome Sequencing Center for Infectious Disease"/>
            <person name="Wu L."/>
            <person name="Ma J."/>
        </authorList>
    </citation>
    <scope>NUCLEOTIDE SEQUENCE [LARGE SCALE GENOMIC DNA]</scope>
    <source>
        <strain evidence="9">CGMCC 4.7242</strain>
    </source>
</reference>
<keyword evidence="6" id="KW-0500">Molybdenum</keyword>
<dbReference type="Pfam" id="PF03453">
    <property type="entry name" value="MoeA_N"/>
    <property type="match status" value="1"/>
</dbReference>
<dbReference type="EC" id="2.10.1.1" evidence="6"/>
<dbReference type="RefSeq" id="WP_390265401.1">
    <property type="nucleotide sequence ID" value="NZ_JBHUGH010000036.1"/>
</dbReference>
<dbReference type="SUPFAM" id="SSF63867">
    <property type="entry name" value="MoeA C-terminal domain-like"/>
    <property type="match status" value="1"/>
</dbReference>
<keyword evidence="9" id="KW-1185">Reference proteome</keyword>
<keyword evidence="4 6" id="KW-0501">Molybdenum cofactor biosynthesis</keyword>
<dbReference type="Pfam" id="PF03454">
    <property type="entry name" value="MoeA_C"/>
    <property type="match status" value="1"/>
</dbReference>
<evidence type="ECO:0000256" key="6">
    <source>
        <dbReference type="RuleBase" id="RU365090"/>
    </source>
</evidence>
<evidence type="ECO:0000256" key="5">
    <source>
        <dbReference type="ARBA" id="ARBA00047317"/>
    </source>
</evidence>
<dbReference type="InterPro" id="IPR036688">
    <property type="entry name" value="MoeA_C_domain_IV_sf"/>
</dbReference>
<comment type="catalytic activity">
    <reaction evidence="5">
        <text>adenylyl-molybdopterin + molybdate = Mo-molybdopterin + AMP + H(+)</text>
        <dbReference type="Rhea" id="RHEA:35047"/>
        <dbReference type="ChEBI" id="CHEBI:15378"/>
        <dbReference type="ChEBI" id="CHEBI:36264"/>
        <dbReference type="ChEBI" id="CHEBI:62727"/>
        <dbReference type="ChEBI" id="CHEBI:71302"/>
        <dbReference type="ChEBI" id="CHEBI:456215"/>
        <dbReference type="EC" id="2.10.1.1"/>
    </reaction>
</comment>
<dbReference type="EMBL" id="JBHUGH010000036">
    <property type="protein sequence ID" value="MFD1914229.1"/>
    <property type="molecule type" value="Genomic_DNA"/>
</dbReference>
<dbReference type="SMART" id="SM00852">
    <property type="entry name" value="MoCF_biosynth"/>
    <property type="match status" value="1"/>
</dbReference>
<name>A0ABW4S9P7_9RHOB</name>
<dbReference type="InterPro" id="IPR038987">
    <property type="entry name" value="MoeA-like"/>
</dbReference>
<comment type="pathway">
    <text evidence="2 6">Cofactor biosynthesis; molybdopterin biosynthesis.</text>
</comment>
<dbReference type="InterPro" id="IPR001453">
    <property type="entry name" value="MoaB/Mog_dom"/>
</dbReference>
<dbReference type="InterPro" id="IPR005111">
    <property type="entry name" value="MoeA_C_domain_IV"/>
</dbReference>
<comment type="caution">
    <text evidence="8">The sequence shown here is derived from an EMBL/GenBank/DDBJ whole genome shotgun (WGS) entry which is preliminary data.</text>
</comment>
<evidence type="ECO:0000256" key="4">
    <source>
        <dbReference type="ARBA" id="ARBA00023150"/>
    </source>
</evidence>
<dbReference type="PANTHER" id="PTHR10192">
    <property type="entry name" value="MOLYBDOPTERIN BIOSYNTHESIS PROTEIN"/>
    <property type="match status" value="1"/>
</dbReference>
<comment type="cofactor">
    <cofactor evidence="6">
        <name>Mg(2+)</name>
        <dbReference type="ChEBI" id="CHEBI:18420"/>
    </cofactor>
</comment>
<feature type="domain" description="MoaB/Mog" evidence="7">
    <location>
        <begin position="484"/>
        <end position="623"/>
    </location>
</feature>
<comment type="similarity">
    <text evidence="3 6">Belongs to the MoeA family.</text>
</comment>
<dbReference type="Gene3D" id="2.40.340.10">
    <property type="entry name" value="MoeA, C-terminal, domain IV"/>
    <property type="match status" value="1"/>
</dbReference>
<protein>
    <recommendedName>
        <fullName evidence="6">Molybdopterin molybdenumtransferase</fullName>
        <ecNumber evidence="6">2.10.1.1</ecNumber>
    </recommendedName>
</protein>
<dbReference type="CDD" id="cd00887">
    <property type="entry name" value="MoeA"/>
    <property type="match status" value="1"/>
</dbReference>
<dbReference type="NCBIfam" id="TIGR00177">
    <property type="entry name" value="molyb_syn"/>
    <property type="match status" value="1"/>
</dbReference>
<evidence type="ECO:0000313" key="8">
    <source>
        <dbReference type="EMBL" id="MFD1914229.1"/>
    </source>
</evidence>
<dbReference type="Proteomes" id="UP001597353">
    <property type="component" value="Unassembled WGS sequence"/>
</dbReference>
<organism evidence="8 9">
    <name type="scientific">Halodurantibacterium flavum</name>
    <dbReference type="NCBI Taxonomy" id="1382802"/>
    <lineage>
        <taxon>Bacteria</taxon>
        <taxon>Pseudomonadati</taxon>
        <taxon>Pseudomonadota</taxon>
        <taxon>Alphaproteobacteria</taxon>
        <taxon>Rhodobacterales</taxon>
        <taxon>Paracoccaceae</taxon>
        <taxon>Halodurantibacterium</taxon>
    </lineage>
</organism>
<evidence type="ECO:0000256" key="2">
    <source>
        <dbReference type="ARBA" id="ARBA00005046"/>
    </source>
</evidence>
<dbReference type="PROSITE" id="PS01079">
    <property type="entry name" value="MOCF_BIOSYNTHESIS_2"/>
    <property type="match status" value="1"/>
</dbReference>
<dbReference type="Gene3D" id="3.90.105.10">
    <property type="entry name" value="Molybdopterin biosynthesis moea protein, domain 2"/>
    <property type="match status" value="1"/>
</dbReference>
<dbReference type="PANTHER" id="PTHR10192:SF5">
    <property type="entry name" value="GEPHYRIN"/>
    <property type="match status" value="1"/>
</dbReference>
<dbReference type="InterPro" id="IPR036425">
    <property type="entry name" value="MoaB/Mog-like_dom_sf"/>
</dbReference>
<dbReference type="SUPFAM" id="SSF53218">
    <property type="entry name" value="Molybdenum cofactor biosynthesis proteins"/>
    <property type="match status" value="1"/>
</dbReference>
<dbReference type="Gene3D" id="3.40.980.10">
    <property type="entry name" value="MoaB/Mog-like domain"/>
    <property type="match status" value="1"/>
</dbReference>
<dbReference type="Pfam" id="PF00994">
    <property type="entry name" value="MoCF_biosynth"/>
    <property type="match status" value="1"/>
</dbReference>
<sequence>MRFDRIAVIDWSAASVPSPARPSPDAIWLAVAAGDQVETTYFRTRASAVEALQTLARESLSKGERLLIGADFPFGYPRGLAAALTGRPSALALWDWIAARINDDPDNRNNRFELAATINQGFPGMGPFWGRPAALDLPALPERGTERHGHGLPERRLVEQRVPRAQSCWKLYTTGSVGSQAILGIAALQKLRRSFGTQLSVWPFEPLAQIVLAEVYPSLLAGAVTDEIARTGAIRDEAQVRLLARALMALGPDIGAVFSPDASAEILSEEGWILGVGAEAQLKAATTPRLAPPRLRNDCFALPAGVNWTPVDEALALLRARLEPVVETETVDLARADSRVLARDAVARRSNPPAPNSAVDGYGFAHDATGEGPQLLPLVPGRAAAGVPFQGAVTPGHALRILTGAILPQGVDTVVLEEDCSTDGQRIAFEGPVRKGANTRRAGEDLSAGDRALPAGHVLRAPDLALLAATGLGTLDVFRRLRVGVLSTGDEIEPDLSTDLTKPGRIHDANRPMLLALAARWGYTPVDLGHVGDDRRALAERLDEGAQQADVILTSGGASAGDEDHVSALLREAGTLQSWRIAIKPGRPLALALWQGVPVFGLPGNPVAAFVCTLIFGRPALSMLSGAGWTAPMGFDVPAAFEKRKKAGRREYLRARLTPEGQAEVFRSEGSGRISGLSWAEGLVELDDGARHVKPGDLVRFLPYGSFGL</sequence>
<keyword evidence="6" id="KW-0460">Magnesium</keyword>
<dbReference type="Gene3D" id="2.170.190.11">
    <property type="entry name" value="Molybdopterin biosynthesis moea protein, domain 3"/>
    <property type="match status" value="1"/>
</dbReference>
<proteinExistence type="inferred from homology"/>
<accession>A0ABW4S9P7</accession>